<dbReference type="Gene3D" id="3.30.420.10">
    <property type="entry name" value="Ribonuclease H-like superfamily/Ribonuclease H"/>
    <property type="match status" value="1"/>
</dbReference>
<dbReference type="InterPro" id="IPR036691">
    <property type="entry name" value="Endo/exonu/phosph_ase_sf"/>
</dbReference>
<comment type="caution">
    <text evidence="5">The sequence shown here is derived from an EMBL/GenBank/DDBJ whole genome shotgun (WGS) entry which is preliminary data.</text>
</comment>
<dbReference type="Proteomes" id="UP000186817">
    <property type="component" value="Unassembled WGS sequence"/>
</dbReference>
<dbReference type="SUPFAM" id="SSF56219">
    <property type="entry name" value="DNase I-like"/>
    <property type="match status" value="1"/>
</dbReference>
<dbReference type="Gene3D" id="3.30.160.60">
    <property type="entry name" value="Classic Zinc Finger"/>
    <property type="match status" value="1"/>
</dbReference>
<feature type="domain" description="RNase H type-1" evidence="4">
    <location>
        <begin position="814"/>
        <end position="966"/>
    </location>
</feature>
<organism evidence="5 6">
    <name type="scientific">Symbiodinium microadriaticum</name>
    <name type="common">Dinoflagellate</name>
    <name type="synonym">Zooxanthella microadriatica</name>
    <dbReference type="NCBI Taxonomy" id="2951"/>
    <lineage>
        <taxon>Eukaryota</taxon>
        <taxon>Sar</taxon>
        <taxon>Alveolata</taxon>
        <taxon>Dinophyceae</taxon>
        <taxon>Suessiales</taxon>
        <taxon>Symbiodiniaceae</taxon>
        <taxon>Symbiodinium</taxon>
    </lineage>
</organism>
<evidence type="ECO:0000256" key="2">
    <source>
        <dbReference type="SAM" id="MobiDB-lite"/>
    </source>
</evidence>
<dbReference type="GO" id="GO:0008270">
    <property type="term" value="F:zinc ion binding"/>
    <property type="evidence" value="ECO:0007669"/>
    <property type="project" value="UniProtKB-KW"/>
</dbReference>
<dbReference type="Gene3D" id="3.60.10.10">
    <property type="entry name" value="Endonuclease/exonuclease/phosphatase"/>
    <property type="match status" value="1"/>
</dbReference>
<keyword evidence="6" id="KW-1185">Reference proteome</keyword>
<feature type="domain" description="C2H2-type" evidence="3">
    <location>
        <begin position="2133"/>
        <end position="2161"/>
    </location>
</feature>
<evidence type="ECO:0000259" key="3">
    <source>
        <dbReference type="PROSITE" id="PS50157"/>
    </source>
</evidence>
<evidence type="ECO:0000256" key="1">
    <source>
        <dbReference type="PROSITE-ProRule" id="PRU00042"/>
    </source>
</evidence>
<dbReference type="PROSITE" id="PS50879">
    <property type="entry name" value="RNASE_H_1"/>
    <property type="match status" value="1"/>
</dbReference>
<dbReference type="PROSITE" id="PS50157">
    <property type="entry name" value="ZINC_FINGER_C2H2_2"/>
    <property type="match status" value="1"/>
</dbReference>
<dbReference type="InterPro" id="IPR002156">
    <property type="entry name" value="RNaseH_domain"/>
</dbReference>
<sequence>MVGPCTHTVQNLLQCDAILRSNKVECSEQDNFAMLPCSQRGGSVSIPMVGHVTSHVMEPSHVPSEPNTPPALLGREGPPRPNEISKLGLNRVQFLPEHLARYPVSEIPVDQLGLYALEPGHARRLLKYSVFDRQRHHQQRTAAYGWSLNDLVSEAVRSSDERVKVAQVLTTTLPQLAVPQIVLTPAEAAHNQLCVPIDMRPLGGRPCTLLLESGMPAPTVISEAFRVCPAGPFFAPPDGEVRNLFLVDAQGNVWEELPADLAQLQWLRVQGRRPFDVLQPQLPEPQFGPSIRLPPAAATTLTTTWVMEQQNVQTISFILAGLGSTIRLHPQHVSQARVAESIADLVLAMARQRGLPPRARVALVAAQPMPLMIQHIALLFVIYPDDGRRHIILDPSGDGSMAQSISVDEQTRPEELLAEAQRRQNYVISVNGIPHSAMRRCIQTGDYVQVIHSPRRHRVSPTDWYYQIFPDLRLFAFAIEIPRLQRATAAPLDALVQTQVRDGLLRYLHPRLAQQRESMGQPAADTQPVFIHGPGHAPALLYVPGRILPVLAEVEESIHATGLFQPHTTFVDSCQVTHMHAPLFLSVPAGMSGLGVFVPAPAFLMGYHLMWVTAEMDPATLPLPVHRNFILIYPSTLVQAATVRHRRIANNPAATPREASEGTSLLQLPAYAVQRRQAPLREPQVETLPPQTQARQAVIATPLGRRSVHVSAPHQSSVQPSACRPPADDDGKLEQSPRNLKTVVRLSEALQFETAEPSNTKTRIRFGVHREMFEDVFGAFDLSCLHRNWSMVHDLLPASRRFIQQLPCLPLTARPDALQIYVDGSYFPPTRGDTRSGWAICVLGRHADTWCWAGFITRNAAGGNAGTLLDKVASAFTTELAGILHALAICLAVPVEASIGYDCQAAGEVAQGLATAQELTRMPDIALQLFHLLSLQGRRPRMFHLRSHKGHPLNEFCDAAAKAAAKGTLIDTAPDTLHEAAEQNVLDWLWLSLGGHRDIPGLSEEGVLYDADTPQGAGPTLQHALPPMPLTPEESTRLGCRAVTYNCLSCASTFQREALDGQFHKKKCCLVGLQETRTCGPPRGSTAHFFVLASAASEGQLGCQLWLSKSVPLGWVHDVPILWDDKGLSIVFSSPRILATIAKAGSLKFAITVAHAPTSKEAATVRAEWWRQLSAVLRMAPATCTPILLIDGNAQLCQEEAPAASSNRYFFEQVLQEHQLCHSGDRAHDDTRFTTWTGPDGRTAAIDYVCVPLVLQQGVKVEGPLRHFQGLTTHDHSPIAVSLDWSRPAQAAIKTPKLDYSVLAAPDRREWWRQWMSATPVVPWSADVDNHLAHLNKHILAGLTQFCPRIRPGARGTITSGATWDAIRDRRQLRRMQHSLAAEHRRAYLRVLFLAWRTGSGTLENSHVARLNIAFIGLQIRAAGKRIRGLARQDAAHHTRDAFVQARGKGPEALHHLLRQVVKVGRKYKKPALQPSIQDQHGLVAEDSDLLLGRHFATAERATESRADLICTRSLPPAQAPLIPVKEVTIARLARAFGQLTCKKAPGISGVPPEAFRFASLEAARSHYPLLLKMILRGQTPNLWRGGRAFPIEKPKKDLSQLAAWRSILLVESGAKAIAKAIRPCIIQAYRNLRQDAQGGSLPKLPLQTAMGHIRGYVKSLRAEGKSGGVIFVDGQSAFYSTLRQRLLGNEDTEDVDTIQWLAETCFEDESSRLRFAAAITAPGLLSSSGTPEVIRRLIISNLDRSWFATGPAGTHVFATHSGTVPGAPLADVLFQEVFTTALVQLRGRMADAGVLATFHTKGGASFEIPSPSWMDDLSIPVVASSASRVVPNAQTIIAAVATELRDIGISMNLCAGKTELVPIFAGHNSRTERRKWLTNSPASFPVVLGDGSSVQVHFASTYVHLGAVVDASGGDTEDIHRRRLLARELLKPQMRIYRNPHLSQQEKCEILIAGPLARLRHGAGLWDFKKASDRALWAAGYMEILRRCFRQITGISSKGIPDEDICSGLGMLTAAETRQVDILRHAGWLLAEPSEAIAAFWFSDGLWKEELEEVLSLVAILFKDDSVHLCNLRTSPAYAKLWARRLSHHWRSIHRKRQAEVLEQWRCFEEAQHKGWIFLHVDVESILSQGNFQCTHCQECFLTPAALAAHCAKVHSRPSRASQATNATRCEVCSQEFWSTQRLHLHLRKSKRCLVTTAAADLDEVQRSCMRSTLYRA</sequence>
<dbReference type="PROSITE" id="PS00028">
    <property type="entry name" value="ZINC_FINGER_C2H2_1"/>
    <property type="match status" value="1"/>
</dbReference>
<evidence type="ECO:0000313" key="6">
    <source>
        <dbReference type="Proteomes" id="UP000186817"/>
    </source>
</evidence>
<dbReference type="OrthoDB" id="438206at2759"/>
<feature type="region of interest" description="Disordered" evidence="2">
    <location>
        <begin position="58"/>
        <end position="82"/>
    </location>
</feature>
<evidence type="ECO:0000313" key="5">
    <source>
        <dbReference type="EMBL" id="OLP98776.1"/>
    </source>
</evidence>
<feature type="compositionally biased region" description="Basic and acidic residues" evidence="2">
    <location>
        <begin position="726"/>
        <end position="735"/>
    </location>
</feature>
<feature type="region of interest" description="Disordered" evidence="2">
    <location>
        <begin position="709"/>
        <end position="737"/>
    </location>
</feature>
<name>A0A1Q9DUD1_SYMMI</name>
<evidence type="ECO:0008006" key="7">
    <source>
        <dbReference type="Google" id="ProtNLM"/>
    </source>
</evidence>
<dbReference type="InterPro" id="IPR013087">
    <property type="entry name" value="Znf_C2H2_type"/>
</dbReference>
<gene>
    <name evidence="5" type="ORF">AK812_SmicGene18747</name>
</gene>
<dbReference type="SUPFAM" id="SSF53098">
    <property type="entry name" value="Ribonuclease H-like"/>
    <property type="match status" value="1"/>
</dbReference>
<proteinExistence type="predicted"/>
<evidence type="ECO:0000259" key="4">
    <source>
        <dbReference type="PROSITE" id="PS50879"/>
    </source>
</evidence>
<dbReference type="InterPro" id="IPR012337">
    <property type="entry name" value="RNaseH-like_sf"/>
</dbReference>
<keyword evidence="1" id="KW-0863">Zinc-finger</keyword>
<accession>A0A1Q9DUD1</accession>
<dbReference type="GO" id="GO:0003676">
    <property type="term" value="F:nucleic acid binding"/>
    <property type="evidence" value="ECO:0007669"/>
    <property type="project" value="InterPro"/>
</dbReference>
<dbReference type="InterPro" id="IPR036397">
    <property type="entry name" value="RNaseH_sf"/>
</dbReference>
<reference evidence="5 6" key="1">
    <citation type="submission" date="2016-02" db="EMBL/GenBank/DDBJ databases">
        <title>Genome analysis of coral dinoflagellate symbionts highlights evolutionary adaptations to a symbiotic lifestyle.</title>
        <authorList>
            <person name="Aranda M."/>
            <person name="Li Y."/>
            <person name="Liew Y.J."/>
            <person name="Baumgarten S."/>
            <person name="Simakov O."/>
            <person name="Wilson M."/>
            <person name="Piel J."/>
            <person name="Ashoor H."/>
            <person name="Bougouffa S."/>
            <person name="Bajic V.B."/>
            <person name="Ryu T."/>
            <person name="Ravasi T."/>
            <person name="Bayer T."/>
            <person name="Micklem G."/>
            <person name="Kim H."/>
            <person name="Bhak J."/>
            <person name="Lajeunesse T.C."/>
            <person name="Voolstra C.R."/>
        </authorList>
    </citation>
    <scope>NUCLEOTIDE SEQUENCE [LARGE SCALE GENOMIC DNA]</scope>
    <source>
        <strain evidence="5 6">CCMP2467</strain>
    </source>
</reference>
<keyword evidence="1" id="KW-0479">Metal-binding</keyword>
<keyword evidence="1" id="KW-0862">Zinc</keyword>
<protein>
    <recommendedName>
        <fullName evidence="7">RNase H type-1 domain-containing protein</fullName>
    </recommendedName>
</protein>
<dbReference type="GO" id="GO:0004523">
    <property type="term" value="F:RNA-DNA hybrid ribonuclease activity"/>
    <property type="evidence" value="ECO:0007669"/>
    <property type="project" value="InterPro"/>
</dbReference>
<dbReference type="EMBL" id="LSRX01000386">
    <property type="protein sequence ID" value="OLP98776.1"/>
    <property type="molecule type" value="Genomic_DNA"/>
</dbReference>